<evidence type="ECO:0000256" key="1">
    <source>
        <dbReference type="ARBA" id="ARBA00001974"/>
    </source>
</evidence>
<dbReference type="SUPFAM" id="SSF54373">
    <property type="entry name" value="FAD-linked reductases, C-terminal domain"/>
    <property type="match status" value="1"/>
</dbReference>
<dbReference type="CDD" id="cd09630">
    <property type="entry name" value="CDH_like_cytochrome"/>
    <property type="match status" value="1"/>
</dbReference>
<reference evidence="7" key="1">
    <citation type="submission" date="2022-08" db="EMBL/GenBank/DDBJ databases">
        <authorList>
            <consortium name="DOE Joint Genome Institute"/>
            <person name="Min B."/>
            <person name="Sierra-Patev S."/>
            <person name="Naranjo-Ortiz M."/>
            <person name="Looney B."/>
            <person name="Konkel Z."/>
            <person name="Slot J.C."/>
            <person name="Sakamoto Y."/>
            <person name="Steenwyk J.L."/>
            <person name="Rokas A."/>
            <person name="Carro J."/>
            <person name="Camarero S."/>
            <person name="Ferreira P."/>
            <person name="Molpeceres G."/>
            <person name="Ruiz-duenas F.J."/>
            <person name="Serrano A."/>
            <person name="Henrissat B."/>
            <person name="Drula E."/>
            <person name="Hughes K.W."/>
            <person name="Mata J.L."/>
            <person name="Ishikawa N.K."/>
            <person name="Vargas-Isla R."/>
            <person name="Ushijima S."/>
            <person name="Smith C.A."/>
            <person name="Ahrendt S."/>
            <person name="Andreopoulos W."/>
            <person name="He G."/>
            <person name="LaButti K."/>
            <person name="Lipzen A."/>
            <person name="Ng V."/>
            <person name="Riley R."/>
            <person name="Sandor L."/>
            <person name="Barry K."/>
            <person name="Martinez A.T."/>
            <person name="Xiao Y."/>
            <person name="Gibbons J.G."/>
            <person name="Terashima K."/>
            <person name="Hibbett D.S."/>
            <person name="Grigoriev I.V."/>
        </authorList>
    </citation>
    <scope>NUCLEOTIDE SEQUENCE</scope>
    <source>
        <strain evidence="7">ET3784</strain>
    </source>
</reference>
<evidence type="ECO:0000313" key="8">
    <source>
        <dbReference type="Proteomes" id="UP001176059"/>
    </source>
</evidence>
<keyword evidence="4" id="KW-0732">Signal</keyword>
<dbReference type="Proteomes" id="UP001176059">
    <property type="component" value="Unassembled WGS sequence"/>
</dbReference>
<dbReference type="Gene3D" id="3.50.50.60">
    <property type="entry name" value="FAD/NAD(P)-binding domain"/>
    <property type="match status" value="1"/>
</dbReference>
<evidence type="ECO:0000256" key="4">
    <source>
        <dbReference type="SAM" id="SignalP"/>
    </source>
</evidence>
<dbReference type="Gene3D" id="3.30.410.10">
    <property type="entry name" value="Cholesterol Oxidase, domain 2"/>
    <property type="match status" value="1"/>
</dbReference>
<dbReference type="AlphaFoldDB" id="A0AA38JKM2"/>
<keyword evidence="2" id="KW-0285">Flavoprotein</keyword>
<sequence length="790" mass="85112">MLSCIVLSILSLIGGGFAQAATEYVDPDNGITFWGITDPVHLVTHGYVFPPISAGSTEFIGEIVAPISTGWAGVSPGGEMVDNLLLMVWANGDTVMGTNRFATDYIQPVPYAGPIITNLPSTKVNSTHYKWVYRCQNCTVWDGGSLNTNAFVAPAWVFSSIAVDDPTDINTDFQEHTDFGFYGSNFSAAHASAEDYNNWAAGGTGSSGGSTTTTTTTTTSTTATSSPTVAPTPYDYIVVGAGPGGIIAADRLSEAGKKVLLLERGAQVHGKQGADMDLHGLKDTTCLTKFDIPGLFETLFTDSNEFWWCNDITVFAGCLVGGGTSVNGALYWIPTSDDFSTATGWPSSWSNGKHDPYVAMMQERLPSTDHPSTDGERYLEQVYSVVGQLLNGQGYNNITINDNPNFKDHVYGYSAYDFINGKRGGPVATYLQTAQARSNFRMEIYTYVSNVVRNGSTILGVQTNNTAIGPNGYVPLNPNGRVILSGGSYGSPRILFLSGIGPSDMLEIVSKDPTYGPQLPPQSDWIDLPVGYNVSDNPSINLVFTHPSIDAYDNWATVWADPRPADAAQYLENQSGVLAQASPRLNFWRAYGGITDNVVRYVGDFYLRFLYIEISSLSKQLQGTVRPGAASINTTMSYNASTIFTITAYLSTGITSRGRIGIDASLRPQPLVEPWFEDPGDEPVLLQGLEDIISNMASIPGMTMITPDDTMTMEEYVSLYDRSTMDSNHWVGSNSILQVVDENVKVMGTDNLFVIDASIMPRLPMGNPHGALMSAAEHAVANILALEGGP</sequence>
<dbReference type="Gene3D" id="2.60.40.1210">
    <property type="entry name" value="Cellobiose dehydrogenase, cytochrome domain"/>
    <property type="match status" value="1"/>
</dbReference>
<dbReference type="InterPro" id="IPR053208">
    <property type="entry name" value="GMC_Oxidoreductase_CD"/>
</dbReference>
<organism evidence="7 8">
    <name type="scientific">Lentinula guzmanii</name>
    <dbReference type="NCBI Taxonomy" id="2804957"/>
    <lineage>
        <taxon>Eukaryota</taxon>
        <taxon>Fungi</taxon>
        <taxon>Dikarya</taxon>
        <taxon>Basidiomycota</taxon>
        <taxon>Agaricomycotina</taxon>
        <taxon>Agaricomycetes</taxon>
        <taxon>Agaricomycetidae</taxon>
        <taxon>Agaricales</taxon>
        <taxon>Marasmiineae</taxon>
        <taxon>Omphalotaceae</taxon>
        <taxon>Lentinula</taxon>
    </lineage>
</organism>
<dbReference type="InterPro" id="IPR000172">
    <property type="entry name" value="GMC_OxRdtase_N"/>
</dbReference>
<comment type="similarity">
    <text evidence="2">Belongs to the GMC oxidoreductase family.</text>
</comment>
<evidence type="ECO:0000259" key="5">
    <source>
        <dbReference type="PROSITE" id="PS00623"/>
    </source>
</evidence>
<keyword evidence="8" id="KW-1185">Reference proteome</keyword>
<dbReference type="GO" id="GO:0016614">
    <property type="term" value="F:oxidoreductase activity, acting on CH-OH group of donors"/>
    <property type="evidence" value="ECO:0007669"/>
    <property type="project" value="InterPro"/>
</dbReference>
<dbReference type="SUPFAM" id="SSF51905">
    <property type="entry name" value="FAD/NAD(P)-binding domain"/>
    <property type="match status" value="1"/>
</dbReference>
<feature type="signal peptide" evidence="4">
    <location>
        <begin position="1"/>
        <end position="18"/>
    </location>
</feature>
<dbReference type="SUPFAM" id="SSF49344">
    <property type="entry name" value="CBD9-like"/>
    <property type="match status" value="1"/>
</dbReference>
<name>A0AA38JKM2_9AGAR</name>
<dbReference type="InterPro" id="IPR036188">
    <property type="entry name" value="FAD/NAD-bd_sf"/>
</dbReference>
<gene>
    <name evidence="7" type="ORF">DFJ43DRAFT_1176882</name>
</gene>
<feature type="chain" id="PRO_5041318991" evidence="4">
    <location>
        <begin position="19"/>
        <end position="790"/>
    </location>
</feature>
<proteinExistence type="inferred from homology"/>
<dbReference type="PROSITE" id="PS00624">
    <property type="entry name" value="GMC_OXRED_2"/>
    <property type="match status" value="1"/>
</dbReference>
<dbReference type="Pfam" id="PF05199">
    <property type="entry name" value="GMC_oxred_C"/>
    <property type="match status" value="1"/>
</dbReference>
<dbReference type="PANTHER" id="PTHR47190">
    <property type="entry name" value="DEHYDROGENASE, PUTATIVE-RELATED"/>
    <property type="match status" value="1"/>
</dbReference>
<comment type="caution">
    <text evidence="7">The sequence shown here is derived from an EMBL/GenBank/DDBJ whole genome shotgun (WGS) entry which is preliminary data.</text>
</comment>
<evidence type="ECO:0000313" key="7">
    <source>
        <dbReference type="EMBL" id="KAJ3737229.1"/>
    </source>
</evidence>
<evidence type="ECO:0000256" key="3">
    <source>
        <dbReference type="SAM" id="MobiDB-lite"/>
    </source>
</evidence>
<comment type="cofactor">
    <cofactor evidence="1">
        <name>FAD</name>
        <dbReference type="ChEBI" id="CHEBI:57692"/>
    </cofactor>
</comment>
<evidence type="ECO:0000259" key="6">
    <source>
        <dbReference type="PROSITE" id="PS00624"/>
    </source>
</evidence>
<accession>A0AA38JKM2</accession>
<protein>
    <submittedName>
        <fullName evidence="7">Cellobiose dehydrogenase</fullName>
    </submittedName>
</protein>
<dbReference type="Pfam" id="PF16010">
    <property type="entry name" value="CDH-cyt"/>
    <property type="match status" value="1"/>
</dbReference>
<keyword evidence="2" id="KW-0274">FAD</keyword>
<dbReference type="InterPro" id="IPR015920">
    <property type="entry name" value="Cellobiose_DH-like_cyt"/>
</dbReference>
<feature type="region of interest" description="Disordered" evidence="3">
    <location>
        <begin position="202"/>
        <end position="227"/>
    </location>
</feature>
<feature type="domain" description="Glucose-methanol-choline oxidoreductase N-terminal" evidence="5">
    <location>
        <begin position="317"/>
        <end position="340"/>
    </location>
</feature>
<dbReference type="GO" id="GO:0050660">
    <property type="term" value="F:flavin adenine dinucleotide binding"/>
    <property type="evidence" value="ECO:0007669"/>
    <property type="project" value="InterPro"/>
</dbReference>
<dbReference type="PROSITE" id="PS00623">
    <property type="entry name" value="GMC_OXRED_1"/>
    <property type="match status" value="1"/>
</dbReference>
<dbReference type="InterPro" id="IPR007867">
    <property type="entry name" value="GMC_OxRtase_C"/>
</dbReference>
<dbReference type="EMBL" id="JANVFO010000002">
    <property type="protein sequence ID" value="KAJ3737229.1"/>
    <property type="molecule type" value="Genomic_DNA"/>
</dbReference>
<reference evidence="7" key="2">
    <citation type="journal article" date="2023" name="Proc. Natl. Acad. Sci. U.S.A.">
        <title>A global phylogenomic analysis of the shiitake genus Lentinula.</title>
        <authorList>
            <person name="Sierra-Patev S."/>
            <person name="Min B."/>
            <person name="Naranjo-Ortiz M."/>
            <person name="Looney B."/>
            <person name="Konkel Z."/>
            <person name="Slot J.C."/>
            <person name="Sakamoto Y."/>
            <person name="Steenwyk J.L."/>
            <person name="Rokas A."/>
            <person name="Carro J."/>
            <person name="Camarero S."/>
            <person name="Ferreira P."/>
            <person name="Molpeceres G."/>
            <person name="Ruiz-Duenas F.J."/>
            <person name="Serrano A."/>
            <person name="Henrissat B."/>
            <person name="Drula E."/>
            <person name="Hughes K.W."/>
            <person name="Mata J.L."/>
            <person name="Ishikawa N.K."/>
            <person name="Vargas-Isla R."/>
            <person name="Ushijima S."/>
            <person name="Smith C.A."/>
            <person name="Donoghue J."/>
            <person name="Ahrendt S."/>
            <person name="Andreopoulos W."/>
            <person name="He G."/>
            <person name="LaButti K."/>
            <person name="Lipzen A."/>
            <person name="Ng V."/>
            <person name="Riley R."/>
            <person name="Sandor L."/>
            <person name="Barry K."/>
            <person name="Martinez A.T."/>
            <person name="Xiao Y."/>
            <person name="Gibbons J.G."/>
            <person name="Terashima K."/>
            <person name="Grigoriev I.V."/>
            <person name="Hibbett D."/>
        </authorList>
    </citation>
    <scope>NUCLEOTIDE SEQUENCE</scope>
    <source>
        <strain evidence="7">ET3784</strain>
    </source>
</reference>
<dbReference type="Pfam" id="PF00732">
    <property type="entry name" value="GMC_oxred_N"/>
    <property type="match status" value="1"/>
</dbReference>
<dbReference type="PANTHER" id="PTHR47190:SF2">
    <property type="entry name" value="CELLOBIOSE DEHYDROGENASE (AFU_ORTHOLOGUE AFUA_2G17620)"/>
    <property type="match status" value="1"/>
</dbReference>
<feature type="domain" description="Glucose-methanol-choline oxidoreductase N-terminal" evidence="6">
    <location>
        <begin position="487"/>
        <end position="501"/>
    </location>
</feature>
<evidence type="ECO:0000256" key="2">
    <source>
        <dbReference type="RuleBase" id="RU003968"/>
    </source>
</evidence>
<feature type="compositionally biased region" description="Low complexity" evidence="3">
    <location>
        <begin position="209"/>
        <end position="226"/>
    </location>
</feature>